<protein>
    <submittedName>
        <fullName evidence="2">Glycosyltransferase family 2 protein</fullName>
    </submittedName>
</protein>
<keyword evidence="2" id="KW-0808">Transferase</keyword>
<evidence type="ECO:0000313" key="2">
    <source>
        <dbReference type="EMBL" id="TQD33811.1"/>
    </source>
</evidence>
<dbReference type="Proteomes" id="UP000317169">
    <property type="component" value="Unassembled WGS sequence"/>
</dbReference>
<dbReference type="InterPro" id="IPR001173">
    <property type="entry name" value="Glyco_trans_2-like"/>
</dbReference>
<reference evidence="2 3" key="1">
    <citation type="submission" date="2019-06" db="EMBL/GenBank/DDBJ databases">
        <title>Flavibacter putida gen. nov., sp. nov., a novel marine bacterium of the family Flavobacteriaceae isolated from coastal seawater.</title>
        <authorList>
            <person name="Feng X."/>
        </authorList>
    </citation>
    <scope>NUCLEOTIDE SEQUENCE [LARGE SCALE GENOMIC DNA]</scope>
    <source>
        <strain evidence="2 3">PLHSN227</strain>
    </source>
</reference>
<organism evidence="2 3">
    <name type="scientific">Haloflavibacter putidus</name>
    <dbReference type="NCBI Taxonomy" id="2576776"/>
    <lineage>
        <taxon>Bacteria</taxon>
        <taxon>Pseudomonadati</taxon>
        <taxon>Bacteroidota</taxon>
        <taxon>Flavobacteriia</taxon>
        <taxon>Flavobacteriales</taxon>
        <taxon>Flavobacteriaceae</taxon>
        <taxon>Haloflavibacter</taxon>
    </lineage>
</organism>
<dbReference type="EMBL" id="VIAR01000016">
    <property type="protein sequence ID" value="TQD33811.1"/>
    <property type="molecule type" value="Genomic_DNA"/>
</dbReference>
<dbReference type="OrthoDB" id="597270at2"/>
<dbReference type="Pfam" id="PF00535">
    <property type="entry name" value="Glycos_transf_2"/>
    <property type="match status" value="1"/>
</dbReference>
<dbReference type="Gene3D" id="3.90.550.10">
    <property type="entry name" value="Spore Coat Polysaccharide Biosynthesis Protein SpsA, Chain A"/>
    <property type="match status" value="1"/>
</dbReference>
<feature type="domain" description="Glycosyltransferase 2-like" evidence="1">
    <location>
        <begin position="8"/>
        <end position="140"/>
    </location>
</feature>
<dbReference type="PANTHER" id="PTHR22916">
    <property type="entry name" value="GLYCOSYLTRANSFERASE"/>
    <property type="match status" value="1"/>
</dbReference>
<dbReference type="RefSeq" id="WP_141422691.1">
    <property type="nucleotide sequence ID" value="NZ_VIAR01000016.1"/>
</dbReference>
<gene>
    <name evidence="2" type="ORF">FKR84_12695</name>
</gene>
<dbReference type="PANTHER" id="PTHR22916:SF3">
    <property type="entry name" value="UDP-GLCNAC:BETAGAL BETA-1,3-N-ACETYLGLUCOSAMINYLTRANSFERASE-LIKE PROTEIN 1"/>
    <property type="match status" value="1"/>
</dbReference>
<dbReference type="AlphaFoldDB" id="A0A507ZAT0"/>
<dbReference type="SUPFAM" id="SSF53448">
    <property type="entry name" value="Nucleotide-diphospho-sugar transferases"/>
    <property type="match status" value="1"/>
</dbReference>
<comment type="caution">
    <text evidence="2">The sequence shown here is derived from an EMBL/GenBank/DDBJ whole genome shotgun (WGS) entry which is preliminary data.</text>
</comment>
<dbReference type="InterPro" id="IPR029044">
    <property type="entry name" value="Nucleotide-diphossugar_trans"/>
</dbReference>
<proteinExistence type="predicted"/>
<dbReference type="CDD" id="cd00761">
    <property type="entry name" value="Glyco_tranf_GTA_type"/>
    <property type="match status" value="1"/>
</dbReference>
<dbReference type="GO" id="GO:0016758">
    <property type="term" value="F:hexosyltransferase activity"/>
    <property type="evidence" value="ECO:0007669"/>
    <property type="project" value="UniProtKB-ARBA"/>
</dbReference>
<evidence type="ECO:0000259" key="1">
    <source>
        <dbReference type="Pfam" id="PF00535"/>
    </source>
</evidence>
<evidence type="ECO:0000313" key="3">
    <source>
        <dbReference type="Proteomes" id="UP000317169"/>
    </source>
</evidence>
<sequence length="324" mass="38014">MSKHPLVSIIIPTLNRADLIAETLGSIKEQEYQNWECIIIDDGSTDNTIEVVKAFSKEDKRFSVFSRPANYAPGGNGARNYGFRKSQGTYIQWFDSDDIMLSTKLAEEVKTLEKHNLDFVISSGYSADNKLQNLKEKHLDVGQDLYVNYTTWKSKIFLPSICFKSTFIRKYKLFNEKLLRGQENEFFSRVFYKSRKFAKYFAISGFHYIYRQHDNNKRSRQRNQYISAYMNSFVFLSLENFKRGKEIASKEVINFHYKNLLAFFYLALNNNDKNLCKQILSDFLPFLWQTNKRIAFAFFVAGHLSLIRGNSIYFLEQKLKNTVL</sequence>
<keyword evidence="3" id="KW-1185">Reference proteome</keyword>
<name>A0A507ZAT0_9FLAO</name>
<accession>A0A507ZAT0</accession>